<keyword evidence="5" id="KW-0802">TPR repeat</keyword>
<dbReference type="SUPFAM" id="SSF81901">
    <property type="entry name" value="HCP-like"/>
    <property type="match status" value="1"/>
</dbReference>
<dbReference type="InterPro" id="IPR017441">
    <property type="entry name" value="Protein_kinase_ATP_BS"/>
</dbReference>
<dbReference type="Gene3D" id="1.25.40.10">
    <property type="entry name" value="Tetratricopeptide repeat domain"/>
    <property type="match status" value="1"/>
</dbReference>
<evidence type="ECO:0000256" key="2">
    <source>
        <dbReference type="ARBA" id="ARBA00022741"/>
    </source>
</evidence>
<protein>
    <submittedName>
        <fullName evidence="9">Serine/threonine protein kinase</fullName>
    </submittedName>
</protein>
<evidence type="ECO:0000313" key="10">
    <source>
        <dbReference type="Proteomes" id="UP000272490"/>
    </source>
</evidence>
<dbReference type="InterPro" id="IPR000719">
    <property type="entry name" value="Prot_kinase_dom"/>
</dbReference>
<dbReference type="PANTHER" id="PTHR43289">
    <property type="entry name" value="MITOGEN-ACTIVATED PROTEIN KINASE KINASE KINASE 20-RELATED"/>
    <property type="match status" value="1"/>
</dbReference>
<keyword evidence="7" id="KW-0472">Membrane</keyword>
<proteinExistence type="predicted"/>
<dbReference type="Proteomes" id="UP000272490">
    <property type="component" value="Unassembled WGS sequence"/>
</dbReference>
<dbReference type="AlphaFoldDB" id="A0A3P3QU32"/>
<evidence type="ECO:0000256" key="6">
    <source>
        <dbReference type="PROSITE-ProRule" id="PRU10141"/>
    </source>
</evidence>
<evidence type="ECO:0000256" key="4">
    <source>
        <dbReference type="ARBA" id="ARBA00022840"/>
    </source>
</evidence>
<organism evidence="9 10">
    <name type="scientific">Lachnoanaerobaculum gingivalis</name>
    <dbReference type="NCBI Taxonomy" id="2490855"/>
    <lineage>
        <taxon>Bacteria</taxon>
        <taxon>Bacillati</taxon>
        <taxon>Bacillota</taxon>
        <taxon>Clostridia</taxon>
        <taxon>Lachnospirales</taxon>
        <taxon>Lachnospiraceae</taxon>
        <taxon>Lachnoanaerobaculum</taxon>
    </lineage>
</organism>
<sequence length="659" mass="75458">MLEIGSLLDGKYKILNKIGQGGMSIVYLAMNEKANKQWAIKVMRKEKNKNYEIMKQSLITETNLLKELKHPYLPSIADIIESDDTIIIVMDYVEGRPLSDILTEEGTIEEDKVADYAIQLCDVLDYLHSQKPPIIYRDLKPANIMLRPDGKITLIDFGTARKYNYDSVSDTTCLGTIGYAAPEQFAGETLRQTDARTDIYNLGATMYHLLTGVNPSEPPYELYPIRRWNESLSNGLEKIILRATRKDPDKRFNDCKEMSYALQHFRDLDDSYIATQKKKIFLFAASLILSFAFFSMAIVVNGMEKREISKVYNNYLSEAALKIASTGSENVVDSDILKLFQDAINISPNSTEAYIRMLDYYCDLGQTRNGLMAISAMIASGTGNLGNNDDLMMRMGQIYFLGNSKDTEFNIDYRTAARYFDKVNIKKYPQAKYYSSLSRSLSEIGTDWEIIVKDMKNVDEYLNTEVNEEEKAEIYITLSKIYRANAFAIQKVGEKPFDKAMELLNKAGEILNSSYIDKNLKEKYLPELYFGFADAYYRRANIEPDEKESRNDLYEAVSYYERYLIFATTAQTVLFKNRIGDIYRTLGEYKMAVEEYEDIIEKYPEDATAYISLSTMLLIDMKDVNTSAMIYMKAVELPDIEFNSNFVSLKNKLKNVGGI</sequence>
<dbReference type="PANTHER" id="PTHR43289:SF34">
    <property type="entry name" value="SERINE_THREONINE-PROTEIN KINASE YBDM-RELATED"/>
    <property type="match status" value="1"/>
</dbReference>
<keyword evidence="4 6" id="KW-0067">ATP-binding</keyword>
<dbReference type="InterPro" id="IPR011009">
    <property type="entry name" value="Kinase-like_dom_sf"/>
</dbReference>
<keyword evidence="2 6" id="KW-0547">Nucleotide-binding</keyword>
<dbReference type="PROSITE" id="PS50005">
    <property type="entry name" value="TPR"/>
    <property type="match status" value="1"/>
</dbReference>
<dbReference type="PROSITE" id="PS50011">
    <property type="entry name" value="PROTEIN_KINASE_DOM"/>
    <property type="match status" value="1"/>
</dbReference>
<evidence type="ECO:0000256" key="3">
    <source>
        <dbReference type="ARBA" id="ARBA00022777"/>
    </source>
</evidence>
<accession>A0A3P3QU32</accession>
<keyword evidence="7" id="KW-1133">Transmembrane helix</keyword>
<dbReference type="InterPro" id="IPR019734">
    <property type="entry name" value="TPR_rpt"/>
</dbReference>
<evidence type="ECO:0000256" key="1">
    <source>
        <dbReference type="ARBA" id="ARBA00022679"/>
    </source>
</evidence>
<feature type="transmembrane region" description="Helical" evidence="7">
    <location>
        <begin position="280"/>
        <end position="300"/>
    </location>
</feature>
<gene>
    <name evidence="9" type="ORF">EHV10_10730</name>
</gene>
<dbReference type="GO" id="GO:0004674">
    <property type="term" value="F:protein serine/threonine kinase activity"/>
    <property type="evidence" value="ECO:0007669"/>
    <property type="project" value="UniProtKB-KW"/>
</dbReference>
<feature type="domain" description="Protein kinase" evidence="8">
    <location>
        <begin position="12"/>
        <end position="273"/>
    </location>
</feature>
<keyword evidence="10" id="KW-1185">Reference proteome</keyword>
<dbReference type="InterPro" id="IPR008271">
    <property type="entry name" value="Ser/Thr_kinase_AS"/>
</dbReference>
<feature type="repeat" description="TPR" evidence="5">
    <location>
        <begin position="573"/>
        <end position="606"/>
    </location>
</feature>
<dbReference type="PROSITE" id="PS00108">
    <property type="entry name" value="PROTEIN_KINASE_ST"/>
    <property type="match status" value="1"/>
</dbReference>
<dbReference type="CDD" id="cd14014">
    <property type="entry name" value="STKc_PknB_like"/>
    <property type="match status" value="1"/>
</dbReference>
<dbReference type="InterPro" id="IPR011990">
    <property type="entry name" value="TPR-like_helical_dom_sf"/>
</dbReference>
<reference evidence="9 10" key="1">
    <citation type="submission" date="2018-11" db="EMBL/GenBank/DDBJ databases">
        <title>Genome sequencing of Lachnoanaerobaculum sp. KCOM 2030 (= ChDC B114).</title>
        <authorList>
            <person name="Kook J.-K."/>
            <person name="Park S.-N."/>
            <person name="Lim Y.K."/>
        </authorList>
    </citation>
    <scope>NUCLEOTIDE SEQUENCE [LARGE SCALE GENOMIC DNA]</scope>
    <source>
        <strain evidence="9 10">KCOM 2030</strain>
    </source>
</reference>
<name>A0A3P3QU32_9FIRM</name>
<dbReference type="GO" id="GO:0005524">
    <property type="term" value="F:ATP binding"/>
    <property type="evidence" value="ECO:0007669"/>
    <property type="project" value="UniProtKB-UniRule"/>
</dbReference>
<dbReference type="Pfam" id="PF00069">
    <property type="entry name" value="Pkinase"/>
    <property type="match status" value="1"/>
</dbReference>
<dbReference type="Gene3D" id="1.10.510.10">
    <property type="entry name" value="Transferase(Phosphotransferase) domain 1"/>
    <property type="match status" value="1"/>
</dbReference>
<evidence type="ECO:0000259" key="8">
    <source>
        <dbReference type="PROSITE" id="PS50011"/>
    </source>
</evidence>
<keyword evidence="3 9" id="KW-0418">Kinase</keyword>
<evidence type="ECO:0000256" key="5">
    <source>
        <dbReference type="PROSITE-ProRule" id="PRU00339"/>
    </source>
</evidence>
<keyword evidence="1" id="KW-0808">Transferase</keyword>
<feature type="binding site" evidence="6">
    <location>
        <position position="41"/>
    </location>
    <ligand>
        <name>ATP</name>
        <dbReference type="ChEBI" id="CHEBI:30616"/>
    </ligand>
</feature>
<dbReference type="EMBL" id="RRCO01000005">
    <property type="protein sequence ID" value="RRJ24742.1"/>
    <property type="molecule type" value="Genomic_DNA"/>
</dbReference>
<dbReference type="SMART" id="SM00220">
    <property type="entry name" value="S_TKc"/>
    <property type="match status" value="1"/>
</dbReference>
<dbReference type="PROSITE" id="PS00107">
    <property type="entry name" value="PROTEIN_KINASE_ATP"/>
    <property type="match status" value="1"/>
</dbReference>
<dbReference type="OrthoDB" id="9788659at2"/>
<keyword evidence="9" id="KW-0723">Serine/threonine-protein kinase</keyword>
<dbReference type="RefSeq" id="WP_128674652.1">
    <property type="nucleotide sequence ID" value="NZ_RRCO01000005.1"/>
</dbReference>
<evidence type="ECO:0000256" key="7">
    <source>
        <dbReference type="SAM" id="Phobius"/>
    </source>
</evidence>
<evidence type="ECO:0000313" key="9">
    <source>
        <dbReference type="EMBL" id="RRJ24742.1"/>
    </source>
</evidence>
<dbReference type="SUPFAM" id="SSF56112">
    <property type="entry name" value="Protein kinase-like (PK-like)"/>
    <property type="match status" value="1"/>
</dbReference>
<comment type="caution">
    <text evidence="9">The sequence shown here is derived from an EMBL/GenBank/DDBJ whole genome shotgun (WGS) entry which is preliminary data.</text>
</comment>
<keyword evidence="7" id="KW-0812">Transmembrane</keyword>